<keyword evidence="6 7" id="KW-0472">Membrane</keyword>
<dbReference type="Gene3D" id="1.10.3720.10">
    <property type="entry name" value="MetI-like"/>
    <property type="match status" value="1"/>
</dbReference>
<comment type="similarity">
    <text evidence="7">Belongs to the binding-protein-dependent transport system permease family.</text>
</comment>
<proteinExistence type="inferred from homology"/>
<evidence type="ECO:0000313" key="9">
    <source>
        <dbReference type="EMBL" id="GHH73025.1"/>
    </source>
</evidence>
<protein>
    <submittedName>
        <fullName evidence="9">ABC transporter permease</fullName>
    </submittedName>
</protein>
<name>A0A919FV71_9ACTN</name>
<evidence type="ECO:0000259" key="8">
    <source>
        <dbReference type="PROSITE" id="PS50928"/>
    </source>
</evidence>
<feature type="transmembrane region" description="Helical" evidence="7">
    <location>
        <begin position="73"/>
        <end position="97"/>
    </location>
</feature>
<comment type="caution">
    <text evidence="9">The sequence shown here is derived from an EMBL/GenBank/DDBJ whole genome shotgun (WGS) entry which is preliminary data.</text>
</comment>
<dbReference type="PANTHER" id="PTHR43744">
    <property type="entry name" value="ABC TRANSPORTER PERMEASE PROTEIN MG189-RELATED-RELATED"/>
    <property type="match status" value="1"/>
</dbReference>
<feature type="transmembrane region" description="Helical" evidence="7">
    <location>
        <begin position="109"/>
        <end position="128"/>
    </location>
</feature>
<keyword evidence="5 7" id="KW-1133">Transmembrane helix</keyword>
<dbReference type="Pfam" id="PF00528">
    <property type="entry name" value="BPD_transp_1"/>
    <property type="match status" value="1"/>
</dbReference>
<accession>A0A919FV71</accession>
<gene>
    <name evidence="9" type="ORF">GCM10018793_11000</name>
</gene>
<keyword evidence="2 7" id="KW-0813">Transport</keyword>
<evidence type="ECO:0000256" key="2">
    <source>
        <dbReference type="ARBA" id="ARBA00022448"/>
    </source>
</evidence>
<evidence type="ECO:0000313" key="10">
    <source>
        <dbReference type="Proteomes" id="UP000603708"/>
    </source>
</evidence>
<organism evidence="9 10">
    <name type="scientific">Streptomyces sulfonofaciens</name>
    <dbReference type="NCBI Taxonomy" id="68272"/>
    <lineage>
        <taxon>Bacteria</taxon>
        <taxon>Bacillati</taxon>
        <taxon>Actinomycetota</taxon>
        <taxon>Actinomycetes</taxon>
        <taxon>Kitasatosporales</taxon>
        <taxon>Streptomycetaceae</taxon>
        <taxon>Streptomyces</taxon>
    </lineage>
</organism>
<reference evidence="9" key="1">
    <citation type="journal article" date="2014" name="Int. J. Syst. Evol. Microbiol.">
        <title>Complete genome sequence of Corynebacterium casei LMG S-19264T (=DSM 44701T), isolated from a smear-ripened cheese.</title>
        <authorList>
            <consortium name="US DOE Joint Genome Institute (JGI-PGF)"/>
            <person name="Walter F."/>
            <person name="Albersmeier A."/>
            <person name="Kalinowski J."/>
            <person name="Ruckert C."/>
        </authorList>
    </citation>
    <scope>NUCLEOTIDE SEQUENCE</scope>
    <source>
        <strain evidence="9">JCM 5069</strain>
    </source>
</reference>
<dbReference type="AlphaFoldDB" id="A0A919FV71"/>
<dbReference type="InterPro" id="IPR035906">
    <property type="entry name" value="MetI-like_sf"/>
</dbReference>
<dbReference type="RefSeq" id="WP_189929712.1">
    <property type="nucleotide sequence ID" value="NZ_BNCD01000002.1"/>
</dbReference>
<keyword evidence="10" id="KW-1185">Reference proteome</keyword>
<feature type="transmembrane region" description="Helical" evidence="7">
    <location>
        <begin position="185"/>
        <end position="210"/>
    </location>
</feature>
<reference evidence="9" key="2">
    <citation type="submission" date="2020-09" db="EMBL/GenBank/DDBJ databases">
        <authorList>
            <person name="Sun Q."/>
            <person name="Ohkuma M."/>
        </authorList>
    </citation>
    <scope>NUCLEOTIDE SEQUENCE</scope>
    <source>
        <strain evidence="9">JCM 5069</strain>
    </source>
</reference>
<feature type="transmembrane region" description="Helical" evidence="7">
    <location>
        <begin position="140"/>
        <end position="164"/>
    </location>
</feature>
<keyword evidence="4 7" id="KW-0812">Transmembrane</keyword>
<dbReference type="SUPFAM" id="SSF161098">
    <property type="entry name" value="MetI-like"/>
    <property type="match status" value="1"/>
</dbReference>
<keyword evidence="3" id="KW-1003">Cell membrane</keyword>
<dbReference type="GO" id="GO:0055085">
    <property type="term" value="P:transmembrane transport"/>
    <property type="evidence" value="ECO:0007669"/>
    <property type="project" value="InterPro"/>
</dbReference>
<comment type="subcellular location">
    <subcellularLocation>
        <location evidence="1 7">Cell membrane</location>
        <topology evidence="1 7">Multi-pass membrane protein</topology>
    </subcellularLocation>
</comment>
<sequence>MNALSRRRWATASFHVSAGGLSLLWLLPIVLVLVTSVRSFDDIAAHGLGSLPHSFTLANFGQAWSDGGQQRALINSLLVTVPCVLVTLALAAMAAFALSRYALPLRRTLLLVMLGGNLLPPQILLIPVNKLTELTGLYDSLTALVLVQIGFGVGFYVFVLHGFMRAIPAEIQQAAVIDGASPLQIFWRIILPLARPALAALSALSFTWVFNDLLWAITVLRSDAKMPITAALIGLQGQYVSMWNVIAAGSVIAAAPTVAVFLRFQRHFVAGLNLGAVK</sequence>
<evidence type="ECO:0000256" key="6">
    <source>
        <dbReference type="ARBA" id="ARBA00023136"/>
    </source>
</evidence>
<evidence type="ECO:0000256" key="5">
    <source>
        <dbReference type="ARBA" id="ARBA00022989"/>
    </source>
</evidence>
<dbReference type="EMBL" id="BNCD01000002">
    <property type="protein sequence ID" value="GHH73025.1"/>
    <property type="molecule type" value="Genomic_DNA"/>
</dbReference>
<dbReference type="InterPro" id="IPR000515">
    <property type="entry name" value="MetI-like"/>
</dbReference>
<evidence type="ECO:0000256" key="4">
    <source>
        <dbReference type="ARBA" id="ARBA00022692"/>
    </source>
</evidence>
<evidence type="ECO:0000256" key="3">
    <source>
        <dbReference type="ARBA" id="ARBA00022475"/>
    </source>
</evidence>
<dbReference type="PROSITE" id="PS50928">
    <property type="entry name" value="ABC_TM1"/>
    <property type="match status" value="1"/>
</dbReference>
<feature type="transmembrane region" description="Helical" evidence="7">
    <location>
        <begin position="242"/>
        <end position="262"/>
    </location>
</feature>
<evidence type="ECO:0000256" key="1">
    <source>
        <dbReference type="ARBA" id="ARBA00004651"/>
    </source>
</evidence>
<dbReference type="GO" id="GO:0005886">
    <property type="term" value="C:plasma membrane"/>
    <property type="evidence" value="ECO:0007669"/>
    <property type="project" value="UniProtKB-SubCell"/>
</dbReference>
<dbReference type="CDD" id="cd06261">
    <property type="entry name" value="TM_PBP2"/>
    <property type="match status" value="1"/>
</dbReference>
<feature type="transmembrane region" description="Helical" evidence="7">
    <location>
        <begin position="12"/>
        <end position="34"/>
    </location>
</feature>
<dbReference type="Proteomes" id="UP000603708">
    <property type="component" value="Unassembled WGS sequence"/>
</dbReference>
<evidence type="ECO:0000256" key="7">
    <source>
        <dbReference type="RuleBase" id="RU363032"/>
    </source>
</evidence>
<feature type="domain" description="ABC transmembrane type-1" evidence="8">
    <location>
        <begin position="73"/>
        <end position="264"/>
    </location>
</feature>